<proteinExistence type="predicted"/>
<dbReference type="EMBL" id="DACSWI010000002">
    <property type="protein sequence ID" value="HAT3808232.1"/>
    <property type="molecule type" value="Genomic_DNA"/>
</dbReference>
<accession>A0AAN5MFD7</accession>
<evidence type="ECO:0000313" key="2">
    <source>
        <dbReference type="EMBL" id="HAT3808232.1"/>
    </source>
</evidence>
<evidence type="ECO:0000259" key="1">
    <source>
        <dbReference type="Pfam" id="PF05860"/>
    </source>
</evidence>
<feature type="domain" description="Filamentous haemagglutinin FhaB/tRNA nuclease CdiA-like TPS" evidence="1">
    <location>
        <begin position="41"/>
        <end position="230"/>
    </location>
</feature>
<dbReference type="Pfam" id="PF05860">
    <property type="entry name" value="TPS"/>
    <property type="match status" value="1"/>
</dbReference>
<comment type="caution">
    <text evidence="2">The sequence shown here is derived from an EMBL/GenBank/DDBJ whole genome shotgun (WGS) entry which is preliminary data.</text>
</comment>
<gene>
    <name evidence="2" type="ORF">I8608_001046</name>
</gene>
<name>A0AAN5MFD7_MORMO</name>
<dbReference type="Proteomes" id="UP000865968">
    <property type="component" value="Unassembled WGS sequence"/>
</dbReference>
<dbReference type="AlphaFoldDB" id="A0AAN5MFD7"/>
<dbReference type="InterPro" id="IPR008638">
    <property type="entry name" value="FhaB/CdiA-like_TPS"/>
</dbReference>
<organism evidence="2 3">
    <name type="scientific">Morganella morganii</name>
    <name type="common">Proteus morganii</name>
    <dbReference type="NCBI Taxonomy" id="582"/>
    <lineage>
        <taxon>Bacteria</taxon>
        <taxon>Pseudomonadati</taxon>
        <taxon>Pseudomonadota</taxon>
        <taxon>Gammaproteobacteria</taxon>
        <taxon>Enterobacterales</taxon>
        <taxon>Morganellaceae</taxon>
        <taxon>Morganella</taxon>
    </lineage>
</organism>
<dbReference type="NCBIfam" id="TIGR01901">
    <property type="entry name" value="adhes_NPXG"/>
    <property type="match status" value="1"/>
</dbReference>
<dbReference type="SUPFAM" id="SSF51126">
    <property type="entry name" value="Pectin lyase-like"/>
    <property type="match status" value="1"/>
</dbReference>
<reference evidence="2" key="1">
    <citation type="journal article" date="2018" name="Genome Biol.">
        <title>SKESA: strategic k-mer extension for scrupulous assemblies.</title>
        <authorList>
            <person name="Souvorov A."/>
            <person name="Agarwala R."/>
            <person name="Lipman D.J."/>
        </authorList>
    </citation>
    <scope>NUCLEOTIDE SEQUENCE</scope>
    <source>
        <strain evidence="2">Morganella morganii ARLG-3209</strain>
    </source>
</reference>
<dbReference type="Gene3D" id="2.160.20.10">
    <property type="entry name" value="Single-stranded right-handed beta-helix, Pectin lyase-like"/>
    <property type="match status" value="1"/>
</dbReference>
<evidence type="ECO:0000313" key="3">
    <source>
        <dbReference type="Proteomes" id="UP000865968"/>
    </source>
</evidence>
<protein>
    <submittedName>
        <fullName evidence="2">Filamentous hemagglutinin N-terminal domain-containing protein</fullName>
    </submittedName>
</protein>
<reference evidence="2" key="2">
    <citation type="submission" date="2020-10" db="EMBL/GenBank/DDBJ databases">
        <authorList>
            <consortium name="NCBI Pathogen Detection Project"/>
        </authorList>
    </citation>
    <scope>NUCLEOTIDE SEQUENCE</scope>
    <source>
        <strain evidence="2">Morganella morganii ARLG-3209</strain>
    </source>
</reference>
<dbReference type="InterPro" id="IPR012334">
    <property type="entry name" value="Pectin_lyas_fold"/>
</dbReference>
<sequence length="307" mass="34268">MNKTILSFVFILFTCETTAQSEHTLQSGREIKIENQDAEIKQGNIIPELILKNKDHDHKSHITFSKFNVDEDGLDINNSINAKHIITEVISDNESWINGNINITHNPASLLIINPNGIIIGNQFKITNTIKNNIVTGRMITEPDDWEDITAEQFESSGGNLIIYGADAHDNFNNTTLISRNIEIRKSKLYSDNLHIDIMLNTDGRYPYSPKISIDSDSEINAGLFSGNLTGVRLSNAGKITGNIDLRTTDSSIDNSGEMTGKSGKITYRGNFYFNGKDNTKYTNSDVFWSVDDHSIFDTGLKTVTIE</sequence>
<dbReference type="InterPro" id="IPR011050">
    <property type="entry name" value="Pectin_lyase_fold/virulence"/>
</dbReference>